<organism evidence="1 2">
    <name type="scientific">Myxococcus llanfairpwllgwyngyllgogerychwyrndrobwllllantysiliogogogochensis</name>
    <dbReference type="NCBI Taxonomy" id="2590453"/>
    <lineage>
        <taxon>Bacteria</taxon>
        <taxon>Pseudomonadati</taxon>
        <taxon>Myxococcota</taxon>
        <taxon>Myxococcia</taxon>
        <taxon>Myxococcales</taxon>
        <taxon>Cystobacterineae</taxon>
        <taxon>Myxococcaceae</taxon>
        <taxon>Myxococcus</taxon>
    </lineage>
</organism>
<proteinExistence type="predicted"/>
<protein>
    <submittedName>
        <fullName evidence="1">Uncharacterized protein</fullName>
    </submittedName>
</protein>
<comment type="caution">
    <text evidence="1">The sequence shown here is derived from an EMBL/GenBank/DDBJ whole genome shotgun (WGS) entry which is preliminary data.</text>
</comment>
<accession>A0A540WWV3</accession>
<keyword evidence="2" id="KW-1185">Reference proteome</keyword>
<reference evidence="1 2" key="1">
    <citation type="submission" date="2019-06" db="EMBL/GenBank/DDBJ databases">
        <authorList>
            <person name="Livingstone P."/>
            <person name="Whitworth D."/>
        </authorList>
    </citation>
    <scope>NUCLEOTIDE SEQUENCE [LARGE SCALE GENOMIC DNA]</scope>
    <source>
        <strain evidence="1 2">AM401</strain>
    </source>
</reference>
<dbReference type="AlphaFoldDB" id="A0A540WWV3"/>
<dbReference type="RefSeq" id="WP_141644833.1">
    <property type="nucleotide sequence ID" value="NZ_VIFM01000100.1"/>
</dbReference>
<name>A0A540WWV3_9BACT</name>
<evidence type="ECO:0000313" key="1">
    <source>
        <dbReference type="EMBL" id="TQF13420.1"/>
    </source>
</evidence>
<dbReference type="Proteomes" id="UP000315369">
    <property type="component" value="Unassembled WGS sequence"/>
</dbReference>
<evidence type="ECO:0000313" key="2">
    <source>
        <dbReference type="Proteomes" id="UP000315369"/>
    </source>
</evidence>
<dbReference type="EMBL" id="VIFM01000100">
    <property type="protein sequence ID" value="TQF13420.1"/>
    <property type="molecule type" value="Genomic_DNA"/>
</dbReference>
<gene>
    <name evidence="1" type="ORF">FJV41_23815</name>
</gene>
<sequence>MDVLALIASCSLYGDTDFVHAIIRVHSRGLPNFVADTSGRHMPTYALSQSAGKAALATLTTSAARPVIGLLSVPSIWATTVGEAPESLFDGCLNIRIGSAQLAHFARACKDESPASAAEDLRPCIAGLYGEAIGLPELPEAVAASLRYWRAVKVARRTAKTASDSEDAADLFLELSDVAVGE</sequence>